<evidence type="ECO:0000313" key="1">
    <source>
        <dbReference type="EMBL" id="KAH1096425.1"/>
    </source>
</evidence>
<reference evidence="1 2" key="1">
    <citation type="journal article" date="2021" name="Plant Biotechnol. J.">
        <title>Multi-omics assisted identification of the key and species-specific regulatory components of drought-tolerant mechanisms in Gossypium stocksii.</title>
        <authorList>
            <person name="Yu D."/>
            <person name="Ke L."/>
            <person name="Zhang D."/>
            <person name="Wu Y."/>
            <person name="Sun Y."/>
            <person name="Mei J."/>
            <person name="Sun J."/>
            <person name="Sun Y."/>
        </authorList>
    </citation>
    <scope>NUCLEOTIDE SEQUENCE [LARGE SCALE GENOMIC DNA]</scope>
    <source>
        <strain evidence="2">cv. E1</strain>
        <tissue evidence="1">Leaf</tissue>
    </source>
</reference>
<sequence>MSTQLRLAFMFQMAEETGLTNVYVAQLLKRQAQLNPQTLSTRASP</sequence>
<accession>A0A9D4A7S6</accession>
<dbReference type="Proteomes" id="UP000828251">
    <property type="component" value="Unassembled WGS sequence"/>
</dbReference>
<name>A0A9D4A7S6_9ROSI</name>
<gene>
    <name evidence="1" type="ORF">J1N35_013346</name>
</gene>
<dbReference type="AlphaFoldDB" id="A0A9D4A7S6"/>
<organism evidence="1 2">
    <name type="scientific">Gossypium stocksii</name>
    <dbReference type="NCBI Taxonomy" id="47602"/>
    <lineage>
        <taxon>Eukaryota</taxon>
        <taxon>Viridiplantae</taxon>
        <taxon>Streptophyta</taxon>
        <taxon>Embryophyta</taxon>
        <taxon>Tracheophyta</taxon>
        <taxon>Spermatophyta</taxon>
        <taxon>Magnoliopsida</taxon>
        <taxon>eudicotyledons</taxon>
        <taxon>Gunneridae</taxon>
        <taxon>Pentapetalae</taxon>
        <taxon>rosids</taxon>
        <taxon>malvids</taxon>
        <taxon>Malvales</taxon>
        <taxon>Malvaceae</taxon>
        <taxon>Malvoideae</taxon>
        <taxon>Gossypium</taxon>
    </lineage>
</organism>
<evidence type="ECO:0000313" key="2">
    <source>
        <dbReference type="Proteomes" id="UP000828251"/>
    </source>
</evidence>
<comment type="caution">
    <text evidence="1">The sequence shown here is derived from an EMBL/GenBank/DDBJ whole genome shotgun (WGS) entry which is preliminary data.</text>
</comment>
<proteinExistence type="predicted"/>
<protein>
    <submittedName>
        <fullName evidence="1">Uncharacterized protein</fullName>
    </submittedName>
</protein>
<keyword evidence="2" id="KW-1185">Reference proteome</keyword>
<dbReference type="EMBL" id="JAIQCV010000005">
    <property type="protein sequence ID" value="KAH1096425.1"/>
    <property type="molecule type" value="Genomic_DNA"/>
</dbReference>
<dbReference type="OrthoDB" id="997825at2759"/>